<feature type="signal peptide" evidence="3">
    <location>
        <begin position="1"/>
        <end position="18"/>
    </location>
</feature>
<evidence type="ECO:0000256" key="2">
    <source>
        <dbReference type="SAM" id="Phobius"/>
    </source>
</evidence>
<feature type="region of interest" description="Disordered" evidence="1">
    <location>
        <begin position="220"/>
        <end position="268"/>
    </location>
</feature>
<reference evidence="4" key="1">
    <citation type="submission" date="2022-09" db="EMBL/GenBank/DDBJ databases">
        <title>Fusarium specimens isolated from Avocado Roots.</title>
        <authorList>
            <person name="Stajich J."/>
            <person name="Roper C."/>
            <person name="Heimlech-Rivalta G."/>
        </authorList>
    </citation>
    <scope>NUCLEOTIDE SEQUENCE</scope>
    <source>
        <strain evidence="4">CF00136</strain>
    </source>
</reference>
<feature type="transmembrane region" description="Helical" evidence="2">
    <location>
        <begin position="189"/>
        <end position="211"/>
    </location>
</feature>
<evidence type="ECO:0000256" key="3">
    <source>
        <dbReference type="SAM" id="SignalP"/>
    </source>
</evidence>
<evidence type="ECO:0000313" key="5">
    <source>
        <dbReference type="Proteomes" id="UP001152049"/>
    </source>
</evidence>
<comment type="caution">
    <text evidence="4">The sequence shown here is derived from an EMBL/GenBank/DDBJ whole genome shotgun (WGS) entry which is preliminary data.</text>
</comment>
<feature type="chain" id="PRO_5040727717" description="Extracellular membrane protein CFEM domain-containing protein" evidence="3">
    <location>
        <begin position="19"/>
        <end position="268"/>
    </location>
</feature>
<keyword evidence="2" id="KW-0472">Membrane</keyword>
<keyword evidence="2" id="KW-0812">Transmembrane</keyword>
<feature type="compositionally biased region" description="Low complexity" evidence="1">
    <location>
        <begin position="118"/>
        <end position="130"/>
    </location>
</feature>
<feature type="compositionally biased region" description="Low complexity" evidence="1">
    <location>
        <begin position="158"/>
        <end position="168"/>
    </location>
</feature>
<dbReference type="Proteomes" id="UP001152049">
    <property type="component" value="Unassembled WGS sequence"/>
</dbReference>
<sequence length="268" mass="27906">MHFTFFFVAGVFVITAAAQSKTDSTSRAQQSQADCLDACKAGDVNCQSQCITVEEPDEENIEATTKCIATCPQGNGSESDTEKYSVCAQKCVDDNYRISESGTPRETAAASDKDEVSSAEASATSTGSAVPPTSIISTSPATVSIVTVIVSEEKARPSATTATTTSSAPLIDDTDKDDDKPGMSVGTKAGIGVGVAAAASLAAGAGVFLCWRRRQNQARGSLESAIEPTGTANAWKSPSSGPPPQEMPTDEKPIYEMQQPYQRVELAA</sequence>
<gene>
    <name evidence="4" type="ORF">NW762_005433</name>
</gene>
<feature type="region of interest" description="Disordered" evidence="1">
    <location>
        <begin position="98"/>
        <end position="133"/>
    </location>
</feature>
<protein>
    <recommendedName>
        <fullName evidence="6">Extracellular membrane protein CFEM domain-containing protein</fullName>
    </recommendedName>
</protein>
<proteinExistence type="predicted"/>
<evidence type="ECO:0008006" key="6">
    <source>
        <dbReference type="Google" id="ProtNLM"/>
    </source>
</evidence>
<keyword evidence="2" id="KW-1133">Transmembrane helix</keyword>
<dbReference type="AlphaFoldDB" id="A0A9W8S1P3"/>
<dbReference type="OrthoDB" id="5597238at2759"/>
<name>A0A9W8S1P3_9HYPO</name>
<keyword evidence="3" id="KW-0732">Signal</keyword>
<accession>A0A9W8S1P3</accession>
<feature type="region of interest" description="Disordered" evidence="1">
    <location>
        <begin position="154"/>
        <end position="182"/>
    </location>
</feature>
<keyword evidence="5" id="KW-1185">Reference proteome</keyword>
<dbReference type="EMBL" id="JAOQAZ010000008">
    <property type="protein sequence ID" value="KAJ4264239.1"/>
    <property type="molecule type" value="Genomic_DNA"/>
</dbReference>
<evidence type="ECO:0000313" key="4">
    <source>
        <dbReference type="EMBL" id="KAJ4264239.1"/>
    </source>
</evidence>
<organism evidence="4 5">
    <name type="scientific">Fusarium torreyae</name>
    <dbReference type="NCBI Taxonomy" id="1237075"/>
    <lineage>
        <taxon>Eukaryota</taxon>
        <taxon>Fungi</taxon>
        <taxon>Dikarya</taxon>
        <taxon>Ascomycota</taxon>
        <taxon>Pezizomycotina</taxon>
        <taxon>Sordariomycetes</taxon>
        <taxon>Hypocreomycetidae</taxon>
        <taxon>Hypocreales</taxon>
        <taxon>Nectriaceae</taxon>
        <taxon>Fusarium</taxon>
    </lineage>
</organism>
<evidence type="ECO:0000256" key="1">
    <source>
        <dbReference type="SAM" id="MobiDB-lite"/>
    </source>
</evidence>
<feature type="compositionally biased region" description="Polar residues" evidence="1">
    <location>
        <begin position="230"/>
        <end position="239"/>
    </location>
</feature>